<evidence type="ECO:0000256" key="1">
    <source>
        <dbReference type="ARBA" id="ARBA00004533"/>
    </source>
</evidence>
<keyword evidence="7 13" id="KW-0201">Cytochrome c-type biogenesis</keyword>
<feature type="binding site" description="covalent" evidence="13 14">
    <location>
        <position position="124"/>
    </location>
    <ligand>
        <name>heme</name>
        <dbReference type="ChEBI" id="CHEBI:30413"/>
    </ligand>
</feature>
<feature type="transmembrane region" description="Helical" evidence="15">
    <location>
        <begin position="9"/>
        <end position="27"/>
    </location>
</feature>
<evidence type="ECO:0000256" key="13">
    <source>
        <dbReference type="HAMAP-Rule" id="MF_01959"/>
    </source>
</evidence>
<evidence type="ECO:0000256" key="6">
    <source>
        <dbReference type="ARBA" id="ARBA00022723"/>
    </source>
</evidence>
<evidence type="ECO:0000256" key="10">
    <source>
        <dbReference type="ARBA" id="ARBA00023004"/>
    </source>
</evidence>
<comment type="similarity">
    <text evidence="13">Belongs to the CcmE/CycJ family.</text>
</comment>
<dbReference type="InterPro" id="IPR036127">
    <property type="entry name" value="CcmE-like_sf"/>
</dbReference>
<evidence type="ECO:0000313" key="16">
    <source>
        <dbReference type="EMBL" id="EIC28840.1"/>
    </source>
</evidence>
<dbReference type="Proteomes" id="UP000005090">
    <property type="component" value="Chromosome"/>
</dbReference>
<keyword evidence="3" id="KW-0997">Cell inner membrane</keyword>
<dbReference type="SUPFAM" id="SSF82093">
    <property type="entry name" value="Heme chaperone CcmE"/>
    <property type="match status" value="1"/>
</dbReference>
<evidence type="ECO:0000256" key="11">
    <source>
        <dbReference type="ARBA" id="ARBA00023136"/>
    </source>
</evidence>
<evidence type="ECO:0000313" key="17">
    <source>
        <dbReference type="Proteomes" id="UP000005090"/>
    </source>
</evidence>
<keyword evidence="17" id="KW-1185">Reference proteome</keyword>
<feature type="binding site" description="axial binding residue" evidence="13 14">
    <location>
        <position position="128"/>
    </location>
    <ligand>
        <name>heme</name>
        <dbReference type="ChEBI" id="CHEBI:30413"/>
    </ligand>
    <ligandPart>
        <name>Fe</name>
        <dbReference type="ChEBI" id="CHEBI:18248"/>
    </ligandPart>
</feature>
<keyword evidence="10 13" id="KW-0408">Iron</keyword>
<accession>H8GGP4</accession>
<keyword evidence="8 13" id="KW-0735">Signal-anchor</keyword>
<keyword evidence="11 13" id="KW-0472">Membrane</keyword>
<evidence type="ECO:0000256" key="2">
    <source>
        <dbReference type="ARBA" id="ARBA00022475"/>
    </source>
</evidence>
<dbReference type="HOGENOM" id="CLU_079503_1_1_6"/>
<dbReference type="GO" id="GO:0020037">
    <property type="term" value="F:heme binding"/>
    <property type="evidence" value="ECO:0007669"/>
    <property type="project" value="InterPro"/>
</dbReference>
<evidence type="ECO:0000256" key="15">
    <source>
        <dbReference type="SAM" id="Phobius"/>
    </source>
</evidence>
<keyword evidence="4 13" id="KW-0349">Heme</keyword>
<dbReference type="eggNOG" id="COG2332">
    <property type="taxonomic scope" value="Bacteria"/>
</dbReference>
<gene>
    <name evidence="13" type="primary">ccmE</name>
    <name evidence="13" type="synonym">cycJ</name>
    <name evidence="16" type="ORF">Metal_1021</name>
</gene>
<comment type="function">
    <text evidence="12 13">Heme chaperone required for the biogenesis of c-type cytochromes. Transiently binds heme delivered by CcmC and transfers the heme to apo-cytochromes in a process facilitated by CcmF and CcmH.</text>
</comment>
<dbReference type="AlphaFoldDB" id="H8GGP4"/>
<evidence type="ECO:0000256" key="12">
    <source>
        <dbReference type="ARBA" id="ARBA00056663"/>
    </source>
</evidence>
<dbReference type="NCBIfam" id="NF009727">
    <property type="entry name" value="PRK13254.1-1"/>
    <property type="match status" value="1"/>
</dbReference>
<comment type="subcellular location">
    <subcellularLocation>
        <location evidence="1">Cell inner membrane</location>
    </subcellularLocation>
    <subcellularLocation>
        <location evidence="13">Cell membrane</location>
        <topology evidence="13">Single-pass type II membrane protein</topology>
    </subcellularLocation>
</comment>
<dbReference type="NCBIfam" id="NF009729">
    <property type="entry name" value="PRK13254.1-3"/>
    <property type="match status" value="1"/>
</dbReference>
<dbReference type="PANTHER" id="PTHR34128:SF2">
    <property type="entry name" value="CYTOCHROME C-TYPE BIOGENESIS PROTEIN CCME HOMOLOG, MITOCHONDRIAL"/>
    <property type="match status" value="1"/>
</dbReference>
<feature type="topological domain" description="Extracellular" evidence="13">
    <location>
        <begin position="30"/>
        <end position="147"/>
    </location>
</feature>
<reference evidence="16 17" key="1">
    <citation type="journal article" date="2013" name="Genome Announc.">
        <title>Genome Sequence of the Obligate Gammaproteobacterial Methanotroph Methylomicrobium album Strain BG8.</title>
        <authorList>
            <person name="Kits K.D."/>
            <person name="Kalyuzhnaya M.G."/>
            <person name="Klotz M.G."/>
            <person name="Jetten M.S."/>
            <person name="Op den Camp H.J."/>
            <person name="Vuilleumier S."/>
            <person name="Bringel F."/>
            <person name="Dispirito A.A."/>
            <person name="Murrell J.C."/>
            <person name="Bruce D."/>
            <person name="Cheng J.F."/>
            <person name="Copeland A."/>
            <person name="Goodwin L."/>
            <person name="Hauser L."/>
            <person name="Lajus A."/>
            <person name="Land M.L."/>
            <person name="Lapidus A."/>
            <person name="Lucas S."/>
            <person name="Medigue C."/>
            <person name="Pitluck S."/>
            <person name="Woyke T."/>
            <person name="Zeytun A."/>
            <person name="Stein L.Y."/>
        </authorList>
    </citation>
    <scope>NUCLEOTIDE SEQUENCE [LARGE SCALE GENOMIC DNA]</scope>
    <source>
        <strain evidence="16 17">BG8</strain>
    </source>
</reference>
<dbReference type="GO" id="GO:0017003">
    <property type="term" value="P:protein-heme linkage"/>
    <property type="evidence" value="ECO:0007669"/>
    <property type="project" value="UniProtKB-UniRule"/>
</dbReference>
<organism evidence="16 17">
    <name type="scientific">Methylomicrobium album BG8</name>
    <dbReference type="NCBI Taxonomy" id="686340"/>
    <lineage>
        <taxon>Bacteria</taxon>
        <taxon>Pseudomonadati</taxon>
        <taxon>Pseudomonadota</taxon>
        <taxon>Gammaproteobacteria</taxon>
        <taxon>Methylococcales</taxon>
        <taxon>Methylococcaceae</taxon>
        <taxon>Methylomicrobium</taxon>
    </lineage>
</organism>
<dbReference type="FunFam" id="2.40.50.140:FF:000104">
    <property type="entry name" value="Cytochrome c-type biogenesis protein CcmE"/>
    <property type="match status" value="1"/>
</dbReference>
<dbReference type="InterPro" id="IPR004329">
    <property type="entry name" value="CcmE"/>
</dbReference>
<evidence type="ECO:0000256" key="4">
    <source>
        <dbReference type="ARBA" id="ARBA00022617"/>
    </source>
</evidence>
<dbReference type="Pfam" id="PF03100">
    <property type="entry name" value="CcmE"/>
    <property type="match status" value="1"/>
</dbReference>
<evidence type="ECO:0000256" key="5">
    <source>
        <dbReference type="ARBA" id="ARBA00022692"/>
    </source>
</evidence>
<dbReference type="RefSeq" id="WP_005370224.1">
    <property type="nucleotide sequence ID" value="NZ_CM001475.1"/>
</dbReference>
<dbReference type="GO" id="GO:0017004">
    <property type="term" value="P:cytochrome complex assembly"/>
    <property type="evidence" value="ECO:0007669"/>
    <property type="project" value="UniProtKB-KW"/>
</dbReference>
<dbReference type="EMBL" id="CM001475">
    <property type="protein sequence ID" value="EIC28840.1"/>
    <property type="molecule type" value="Genomic_DNA"/>
</dbReference>
<feature type="topological domain" description="Cytoplasmic" evidence="13">
    <location>
        <begin position="1"/>
        <end position="8"/>
    </location>
</feature>
<dbReference type="Gene3D" id="2.40.50.140">
    <property type="entry name" value="Nucleic acid-binding proteins"/>
    <property type="match status" value="1"/>
</dbReference>
<evidence type="ECO:0000256" key="14">
    <source>
        <dbReference type="PIRSR" id="PIRSR604329-50"/>
    </source>
</evidence>
<protein>
    <recommendedName>
        <fullName evidence="13">Cytochrome c-type biogenesis protein CcmE</fullName>
    </recommendedName>
    <alternativeName>
        <fullName evidence="13">Cytochrome c maturation protein E</fullName>
    </alternativeName>
    <alternativeName>
        <fullName evidence="13">Heme chaperone CcmE</fullName>
    </alternativeName>
</protein>
<keyword evidence="5 13" id="KW-0812">Transmembrane</keyword>
<keyword evidence="2 13" id="KW-1003">Cell membrane</keyword>
<dbReference type="NCBIfam" id="NF009731">
    <property type="entry name" value="PRK13254.1-5"/>
    <property type="match status" value="1"/>
</dbReference>
<name>H8GGP4_METAL</name>
<dbReference type="GO" id="GO:0046872">
    <property type="term" value="F:metal ion binding"/>
    <property type="evidence" value="ECO:0007669"/>
    <property type="project" value="UniProtKB-KW"/>
</dbReference>
<evidence type="ECO:0000256" key="3">
    <source>
        <dbReference type="ARBA" id="ARBA00022519"/>
    </source>
</evidence>
<keyword evidence="9 13" id="KW-1133">Transmembrane helix</keyword>
<dbReference type="PANTHER" id="PTHR34128">
    <property type="entry name" value="CYTOCHROME C-TYPE BIOGENESIS PROTEIN CCME HOMOLOG, MITOCHONDRIAL"/>
    <property type="match status" value="1"/>
</dbReference>
<proteinExistence type="inferred from homology"/>
<dbReference type="STRING" id="686340.Metal_1021"/>
<dbReference type="GO" id="GO:0005886">
    <property type="term" value="C:plasma membrane"/>
    <property type="evidence" value="ECO:0007669"/>
    <property type="project" value="UniProtKB-SubCell"/>
</dbReference>
<sequence length="147" mass="16036">MNPARKQRLLLIGLMVVGIGAATFFALKSFNDNLMYFFSTTDVVAGKAPKDALFRLGGMVVKGSVSRPGDGMTVRFTLTDFSKEVPVEYTGILPDLFREGQGIVAHGKLNGQGVFVAEEVLAKHDENYMPPEVKASLKNQEIPSENK</sequence>
<evidence type="ECO:0000256" key="9">
    <source>
        <dbReference type="ARBA" id="ARBA00022989"/>
    </source>
</evidence>
<keyword evidence="6 13" id="KW-0479">Metal-binding</keyword>
<dbReference type="InterPro" id="IPR012340">
    <property type="entry name" value="NA-bd_OB-fold"/>
</dbReference>
<evidence type="ECO:0000256" key="7">
    <source>
        <dbReference type="ARBA" id="ARBA00022748"/>
    </source>
</evidence>
<dbReference type="HAMAP" id="MF_01959">
    <property type="entry name" value="CcmE"/>
    <property type="match status" value="1"/>
</dbReference>
<evidence type="ECO:0000256" key="8">
    <source>
        <dbReference type="ARBA" id="ARBA00022968"/>
    </source>
</evidence>